<dbReference type="eggNOG" id="COG5483">
    <property type="taxonomic scope" value="Bacteria"/>
</dbReference>
<protein>
    <recommendedName>
        <fullName evidence="3">DUF488 domain-containing protein</fullName>
    </recommendedName>
</protein>
<dbReference type="RefSeq" id="WP_268748395.1">
    <property type="nucleotide sequence ID" value="NZ_BAVS01000053.1"/>
</dbReference>
<keyword evidence="2" id="KW-1185">Reference proteome</keyword>
<dbReference type="AlphaFoldDB" id="W4VQA1"/>
<dbReference type="EMBL" id="BAVS01000053">
    <property type="protein sequence ID" value="GAE95371.1"/>
    <property type="molecule type" value="Genomic_DNA"/>
</dbReference>
<proteinExistence type="predicted"/>
<dbReference type="STRING" id="1298598.JCM21714_4603"/>
<evidence type="ECO:0008006" key="3">
    <source>
        <dbReference type="Google" id="ProtNLM"/>
    </source>
</evidence>
<name>W4VQA1_9BACI</name>
<gene>
    <name evidence="1" type="ORF">JCM21714_4603</name>
</gene>
<sequence length="134" mass="15126">MTVFTIGHYNHSQETFLALLATKEIDCVVDVRSMPGSNRNPHFNKDQLQEWLERAYIDYFHLPKLGGRRSRSGEVGEVLNDGWENQSFHNYADYTLSESFKQGIGGGGVTYKETSCGVNVFRASSLKVPPVDHK</sequence>
<evidence type="ECO:0000313" key="1">
    <source>
        <dbReference type="EMBL" id="GAE95371.1"/>
    </source>
</evidence>
<reference evidence="1 2" key="1">
    <citation type="journal article" date="2014" name="Genome Announc.">
        <title>Draft Genome Sequence of the Boron-Tolerant and Moderately Halotolerant Bacterium Gracilibacillus boraciitolerans JCM 21714T.</title>
        <authorList>
            <person name="Ahmed I."/>
            <person name="Oshima K."/>
            <person name="Suda W."/>
            <person name="Kitamura K."/>
            <person name="Iida T."/>
            <person name="Ohmori Y."/>
            <person name="Fujiwara T."/>
            <person name="Hattori M."/>
            <person name="Ohkuma M."/>
        </authorList>
    </citation>
    <scope>NUCLEOTIDE SEQUENCE [LARGE SCALE GENOMIC DNA]</scope>
    <source>
        <strain evidence="1 2">JCM 21714</strain>
    </source>
</reference>
<dbReference type="Pfam" id="PF04343">
    <property type="entry name" value="DUF488"/>
    <property type="match status" value="1"/>
</dbReference>
<organism evidence="1 2">
    <name type="scientific">Gracilibacillus boraciitolerans JCM 21714</name>
    <dbReference type="NCBI Taxonomy" id="1298598"/>
    <lineage>
        <taxon>Bacteria</taxon>
        <taxon>Bacillati</taxon>
        <taxon>Bacillota</taxon>
        <taxon>Bacilli</taxon>
        <taxon>Bacillales</taxon>
        <taxon>Bacillaceae</taxon>
        <taxon>Gracilibacillus</taxon>
    </lineage>
</organism>
<dbReference type="InterPro" id="IPR007438">
    <property type="entry name" value="DUF488"/>
</dbReference>
<dbReference type="Proteomes" id="UP000019102">
    <property type="component" value="Unassembled WGS sequence"/>
</dbReference>
<dbReference type="PANTHER" id="PTHR39337">
    <property type="entry name" value="BLR5642 PROTEIN"/>
    <property type="match status" value="1"/>
</dbReference>
<evidence type="ECO:0000313" key="2">
    <source>
        <dbReference type="Proteomes" id="UP000019102"/>
    </source>
</evidence>
<dbReference type="PANTHER" id="PTHR39337:SF1">
    <property type="entry name" value="BLR5642 PROTEIN"/>
    <property type="match status" value="1"/>
</dbReference>
<accession>W4VQA1</accession>
<comment type="caution">
    <text evidence="1">The sequence shown here is derived from an EMBL/GenBank/DDBJ whole genome shotgun (WGS) entry which is preliminary data.</text>
</comment>